<dbReference type="Pfam" id="PF13524">
    <property type="entry name" value="Glyco_trans_1_2"/>
    <property type="match status" value="1"/>
</dbReference>
<evidence type="ECO:0000313" key="2">
    <source>
        <dbReference type="EMBL" id="KOS66679.1"/>
    </source>
</evidence>
<evidence type="ECO:0000313" key="3">
    <source>
        <dbReference type="Proteomes" id="UP000050668"/>
    </source>
</evidence>
<name>A0ABR5JXE6_9BACI</name>
<reference evidence="3" key="1">
    <citation type="submission" date="2015-07" db="EMBL/GenBank/DDBJ databases">
        <title>Fjat-14205 dsm 2895.</title>
        <authorList>
            <person name="Liu B."/>
            <person name="Wang J."/>
            <person name="Zhu Y."/>
            <person name="Liu G."/>
            <person name="Chen Q."/>
            <person name="Chen Z."/>
            <person name="Lan J."/>
            <person name="Che J."/>
            <person name="Ge C."/>
            <person name="Shi H."/>
            <person name="Pan Z."/>
            <person name="Liu X."/>
        </authorList>
    </citation>
    <scope>NUCLEOTIDE SEQUENCE [LARGE SCALE GENOMIC DNA]</scope>
    <source>
        <strain evidence="3">DSM 25560</strain>
    </source>
</reference>
<accession>A0ABR5JXE6</accession>
<dbReference type="Proteomes" id="UP000050668">
    <property type="component" value="Unassembled WGS sequence"/>
</dbReference>
<protein>
    <recommendedName>
        <fullName evidence="1">Spore protein YkvP/CgeB glycosyl transferase-like domain-containing protein</fullName>
    </recommendedName>
</protein>
<dbReference type="EMBL" id="LGRV01000007">
    <property type="protein sequence ID" value="KOS66679.1"/>
    <property type="molecule type" value="Genomic_DNA"/>
</dbReference>
<keyword evidence="3" id="KW-1185">Reference proteome</keyword>
<feature type="domain" description="Spore protein YkvP/CgeB glycosyl transferase-like" evidence="1">
    <location>
        <begin position="226"/>
        <end position="370"/>
    </location>
</feature>
<proteinExistence type="predicted"/>
<evidence type="ECO:0000259" key="1">
    <source>
        <dbReference type="Pfam" id="PF13524"/>
    </source>
</evidence>
<sequence>MDFSVKKVGIIRGMSQYDVMRSWTLELEKGFNKLGIEVTVYDLKYHHQLRFADDIDFYVSVNGWGLPDLTKIIQQPIIMYLADHANDHIERILSLRSHDILTVVDRFDFKILEGLGVNRNAYFLPHAALEVNYLENEKEYDLVFLGSYSSGRDYLESLKTLESSSPILFEYYNQILKVCLEDRNVHYLYDGLNFLENKGVSLNTENSHFLISHFINIGRYIYSKEREQLLLELARKGYNIEIFGNGWGSSQLTELSNVNINESVNYYESQKLISKAKILINAAPFLRDGSHERAFAGIANNTYVLSNYSAYLDELNNPKILFYNLKELNTIYSEIDKILSKNNEEFYDKALLDDIYNNHTFEKRAKHILEIFMFHKEKVIDL</sequence>
<comment type="caution">
    <text evidence="2">The sequence shown here is derived from an EMBL/GenBank/DDBJ whole genome shotgun (WGS) entry which is preliminary data.</text>
</comment>
<gene>
    <name evidence="2" type="ORF">AEA09_18270</name>
</gene>
<dbReference type="InterPro" id="IPR055259">
    <property type="entry name" value="YkvP/CgeB_Glyco_trans-like"/>
</dbReference>
<dbReference type="RefSeq" id="WP_053585378.1">
    <property type="nucleotide sequence ID" value="NZ_LGRV01000007.1"/>
</dbReference>
<organism evidence="2 3">
    <name type="scientific">Lysinibacillus contaminans</name>
    <dbReference type="NCBI Taxonomy" id="1293441"/>
    <lineage>
        <taxon>Bacteria</taxon>
        <taxon>Bacillati</taxon>
        <taxon>Bacillota</taxon>
        <taxon>Bacilli</taxon>
        <taxon>Bacillales</taxon>
        <taxon>Bacillaceae</taxon>
        <taxon>Lysinibacillus</taxon>
    </lineage>
</organism>